<dbReference type="AlphaFoldDB" id="A0A9P6H1H8"/>
<keyword evidence="2" id="KW-1185">Reference proteome</keyword>
<evidence type="ECO:0000313" key="1">
    <source>
        <dbReference type="EMBL" id="KAF9764947.1"/>
    </source>
</evidence>
<dbReference type="Proteomes" id="UP000740883">
    <property type="component" value="Unassembled WGS sequence"/>
</dbReference>
<reference evidence="1 2" key="1">
    <citation type="journal article" date="2020" name="Genome Biol. Evol.">
        <title>Comparative genomics of strictly vertically transmitted, feminizing microsporidia endosymbionts of amphipod crustaceans.</title>
        <authorList>
            <person name="Cormier A."/>
            <person name="Chebbi M.A."/>
            <person name="Giraud I."/>
            <person name="Wattier R."/>
            <person name="Teixeira M."/>
            <person name="Gilbert C."/>
            <person name="Rigaud T."/>
            <person name="Cordaux R."/>
        </authorList>
    </citation>
    <scope>NUCLEOTIDE SEQUENCE [LARGE SCALE GENOMIC DNA]</scope>
    <source>
        <strain evidence="1 2">Ou3-Ou53</strain>
    </source>
</reference>
<proteinExistence type="predicted"/>
<dbReference type="EMBL" id="SBJO01000004">
    <property type="protein sequence ID" value="KAF9764947.1"/>
    <property type="molecule type" value="Genomic_DNA"/>
</dbReference>
<protein>
    <submittedName>
        <fullName evidence="1">Uncharacterized protein</fullName>
    </submittedName>
</protein>
<dbReference type="OrthoDB" id="189968at2759"/>
<evidence type="ECO:0000313" key="2">
    <source>
        <dbReference type="Proteomes" id="UP000740883"/>
    </source>
</evidence>
<dbReference type="Gene3D" id="2.130.10.10">
    <property type="entry name" value="YVTN repeat-like/Quinoprotein amine dehydrogenase"/>
    <property type="match status" value="1"/>
</dbReference>
<gene>
    <name evidence="1" type="ORF">NGRA_0136</name>
</gene>
<name>A0A9P6H1H8_9MICR</name>
<comment type="caution">
    <text evidence="1">The sequence shown here is derived from an EMBL/GenBank/DDBJ whole genome shotgun (WGS) entry which is preliminary data.</text>
</comment>
<dbReference type="InterPro" id="IPR036322">
    <property type="entry name" value="WD40_repeat_dom_sf"/>
</dbReference>
<sequence length="291" mass="32585">MKLIPVTNINLQRPPILQVSNDVETITVTKGKHLIVTKNNEKNCSSAIDIQDTIIDACNFDNTTILITKTGRVKKFESTKVEKIKLDINATVVSVIQKTKNIVIGTKEGKIVILNDYKPMKFIYELKESITKLDVTLKNFIVATCVNSGILYVINSKTLKKHTIDLEKDYITAFDLYNGRYAVVGTVDGFVLYVSLEEKVVLATIRVEHIISYIKSTSSGVFIGTVSGQLLFCEISREGIKIVLQESVPGVVNSIDIQNNKLSVLCGREEIQGSFYRNKTFKNVIVKYQIK</sequence>
<organism evidence="1 2">
    <name type="scientific">Nosema granulosis</name>
    <dbReference type="NCBI Taxonomy" id="83296"/>
    <lineage>
        <taxon>Eukaryota</taxon>
        <taxon>Fungi</taxon>
        <taxon>Fungi incertae sedis</taxon>
        <taxon>Microsporidia</taxon>
        <taxon>Nosematidae</taxon>
        <taxon>Nosema</taxon>
    </lineage>
</organism>
<accession>A0A9P6H1H8</accession>
<dbReference type="InterPro" id="IPR015943">
    <property type="entry name" value="WD40/YVTN_repeat-like_dom_sf"/>
</dbReference>
<dbReference type="SUPFAM" id="SSF50978">
    <property type="entry name" value="WD40 repeat-like"/>
    <property type="match status" value="1"/>
</dbReference>